<dbReference type="PANTHER" id="PTHR46540">
    <property type="entry name" value="TETRATRICOPEPTIDE REPEAT PROTEIN 12"/>
    <property type="match status" value="1"/>
</dbReference>
<protein>
    <submittedName>
        <fullName evidence="1">Uncharacterized protein</fullName>
    </submittedName>
</protein>
<keyword evidence="2" id="KW-1185">Reference proteome</keyword>
<accession>A0ABY8UW84</accession>
<reference evidence="1 2" key="1">
    <citation type="submission" date="2023-05" db="EMBL/GenBank/DDBJ databases">
        <title>A 100% complete, gapless, phased diploid assembly of the Scenedesmus obliquus UTEX 3031 genome.</title>
        <authorList>
            <person name="Biondi T.C."/>
            <person name="Hanschen E.R."/>
            <person name="Kwon T."/>
            <person name="Eng W."/>
            <person name="Kruse C.P.S."/>
            <person name="Koehler S.I."/>
            <person name="Kunde Y."/>
            <person name="Gleasner C.D."/>
            <person name="You Mak K.T."/>
            <person name="Polle J."/>
            <person name="Hovde B.T."/>
            <person name="Starkenburg S.R."/>
        </authorList>
    </citation>
    <scope>NUCLEOTIDE SEQUENCE [LARGE SCALE GENOMIC DNA]</scope>
    <source>
        <strain evidence="1 2">DOE0152z</strain>
    </source>
</reference>
<evidence type="ECO:0000313" key="2">
    <source>
        <dbReference type="Proteomes" id="UP001244341"/>
    </source>
</evidence>
<dbReference type="InterPro" id="IPR043195">
    <property type="entry name" value="TTC12"/>
</dbReference>
<proteinExistence type="predicted"/>
<organism evidence="1 2">
    <name type="scientific">Tetradesmus obliquus</name>
    <name type="common">Green alga</name>
    <name type="synonym">Acutodesmus obliquus</name>
    <dbReference type="NCBI Taxonomy" id="3088"/>
    <lineage>
        <taxon>Eukaryota</taxon>
        <taxon>Viridiplantae</taxon>
        <taxon>Chlorophyta</taxon>
        <taxon>core chlorophytes</taxon>
        <taxon>Chlorophyceae</taxon>
        <taxon>CS clade</taxon>
        <taxon>Sphaeropleales</taxon>
        <taxon>Scenedesmaceae</taxon>
        <taxon>Tetradesmus</taxon>
    </lineage>
</organism>
<name>A0ABY8UW84_TETOB</name>
<dbReference type="InterPro" id="IPR011990">
    <property type="entry name" value="TPR-like_helical_dom_sf"/>
</dbReference>
<evidence type="ECO:0000313" key="1">
    <source>
        <dbReference type="EMBL" id="WIA23793.1"/>
    </source>
</evidence>
<dbReference type="PANTHER" id="PTHR46540:SF1">
    <property type="entry name" value="TETRATRICOPEPTIDE REPEAT PROTEIN 12"/>
    <property type="match status" value="1"/>
</dbReference>
<dbReference type="SMART" id="SM00028">
    <property type="entry name" value="TPR"/>
    <property type="match status" value="2"/>
</dbReference>
<dbReference type="EMBL" id="CP126224">
    <property type="protein sequence ID" value="WIA23793.1"/>
    <property type="molecule type" value="Genomic_DNA"/>
</dbReference>
<dbReference type="InterPro" id="IPR019734">
    <property type="entry name" value="TPR_rpt"/>
</dbReference>
<sequence length="306" mass="31364">MALHANAAAAAALKLQCYVQALEHCDKVLHLADVLHNTPQHPLCVKALQRRAAARQALGQHSKAVEDLTEAAAMLPGDKELTEQLARAQLLLQESRAAKRQASLVASSSTAGAAAAANQQSDSGSPAAAAAGLPEAEPSLAALQQVERLVQALAQPGSGGTAAAAAAAAAQAAGACTTTVAAACQQLRQLLSAVPSCIAYFKECGGLAAAAKQVLRLSLLSNCLLLPAGNAALVLGHFAGEPCWHPQLRSADAVGVLVAVAYAHGRGSAVARNAAIGLARMGHDAEMMERLRELHGIEIIYQYVRP</sequence>
<gene>
    <name evidence="1" type="ORF">OEZ85_013473</name>
</gene>
<dbReference type="Gene3D" id="1.25.40.10">
    <property type="entry name" value="Tetratricopeptide repeat domain"/>
    <property type="match status" value="1"/>
</dbReference>
<dbReference type="Proteomes" id="UP001244341">
    <property type="component" value="Chromosome 17b"/>
</dbReference>
<dbReference type="SUPFAM" id="SSF48452">
    <property type="entry name" value="TPR-like"/>
    <property type="match status" value="1"/>
</dbReference>